<evidence type="ECO:0000256" key="7">
    <source>
        <dbReference type="RuleBase" id="RU003346"/>
    </source>
</evidence>
<dbReference type="PRINTS" id="PR00171">
    <property type="entry name" value="SUGRTRNSPORT"/>
</dbReference>
<dbReference type="SUPFAM" id="SSF103473">
    <property type="entry name" value="MFS general substrate transporter"/>
    <property type="match status" value="1"/>
</dbReference>
<feature type="transmembrane region" description="Helical" evidence="9">
    <location>
        <begin position="121"/>
        <end position="140"/>
    </location>
</feature>
<dbReference type="FunFam" id="1.20.1250.20:FF:000044">
    <property type="entry name" value="Hexose transporter Hxt3p"/>
    <property type="match status" value="1"/>
</dbReference>
<evidence type="ECO:0000256" key="4">
    <source>
        <dbReference type="ARBA" id="ARBA00022692"/>
    </source>
</evidence>
<dbReference type="OrthoDB" id="2241241at2759"/>
<dbReference type="InterPro" id="IPR005828">
    <property type="entry name" value="MFS_sugar_transport-like"/>
</dbReference>
<reference evidence="11" key="1">
    <citation type="journal article" date="2021" name="Nat. Commun.">
        <title>Genetic determinants of endophytism in the Arabidopsis root mycobiome.</title>
        <authorList>
            <person name="Mesny F."/>
            <person name="Miyauchi S."/>
            <person name="Thiergart T."/>
            <person name="Pickel B."/>
            <person name="Atanasova L."/>
            <person name="Karlsson M."/>
            <person name="Huettel B."/>
            <person name="Barry K.W."/>
            <person name="Haridas S."/>
            <person name="Chen C."/>
            <person name="Bauer D."/>
            <person name="Andreopoulos W."/>
            <person name="Pangilinan J."/>
            <person name="LaButti K."/>
            <person name="Riley R."/>
            <person name="Lipzen A."/>
            <person name="Clum A."/>
            <person name="Drula E."/>
            <person name="Henrissat B."/>
            <person name="Kohler A."/>
            <person name="Grigoriev I.V."/>
            <person name="Martin F.M."/>
            <person name="Hacquard S."/>
        </authorList>
    </citation>
    <scope>NUCLEOTIDE SEQUENCE</scope>
    <source>
        <strain evidence="11">MPI-CAGE-AT-0021</strain>
    </source>
</reference>
<keyword evidence="5 9" id="KW-1133">Transmembrane helix</keyword>
<dbReference type="PROSITE" id="PS50850">
    <property type="entry name" value="MFS"/>
    <property type="match status" value="1"/>
</dbReference>
<gene>
    <name evidence="11" type="ORF">B0J13DRAFT_51489</name>
</gene>
<evidence type="ECO:0000259" key="10">
    <source>
        <dbReference type="PROSITE" id="PS50850"/>
    </source>
</evidence>
<feature type="transmembrane region" description="Helical" evidence="9">
    <location>
        <begin position="306"/>
        <end position="328"/>
    </location>
</feature>
<feature type="transmembrane region" description="Helical" evidence="9">
    <location>
        <begin position="152"/>
        <end position="170"/>
    </location>
</feature>
<evidence type="ECO:0000313" key="12">
    <source>
        <dbReference type="Proteomes" id="UP000717696"/>
    </source>
</evidence>
<feature type="domain" description="Major facilitator superfamily (MFS) profile" evidence="10">
    <location>
        <begin position="45"/>
        <end position="495"/>
    </location>
</feature>
<evidence type="ECO:0000256" key="1">
    <source>
        <dbReference type="ARBA" id="ARBA00004141"/>
    </source>
</evidence>
<dbReference type="EMBL" id="JAGMUU010000011">
    <property type="protein sequence ID" value="KAH7142890.1"/>
    <property type="molecule type" value="Genomic_DNA"/>
</dbReference>
<feature type="region of interest" description="Disordered" evidence="8">
    <location>
        <begin position="519"/>
        <end position="578"/>
    </location>
</feature>
<evidence type="ECO:0000313" key="11">
    <source>
        <dbReference type="EMBL" id="KAH7142890.1"/>
    </source>
</evidence>
<dbReference type="PANTHER" id="PTHR48022:SF91">
    <property type="entry name" value="MAJOR FACILITATOR SUPERFAMILY (MFS) PROFILE DOMAIN-CONTAINING PROTEIN-RELATED"/>
    <property type="match status" value="1"/>
</dbReference>
<dbReference type="Proteomes" id="UP000717696">
    <property type="component" value="Unassembled WGS sequence"/>
</dbReference>
<dbReference type="PANTHER" id="PTHR48022">
    <property type="entry name" value="PLASTIDIC GLUCOSE TRANSPORTER 4"/>
    <property type="match status" value="1"/>
</dbReference>
<feature type="transmembrane region" description="Helical" evidence="9">
    <location>
        <begin position="214"/>
        <end position="235"/>
    </location>
</feature>
<evidence type="ECO:0000256" key="6">
    <source>
        <dbReference type="ARBA" id="ARBA00023136"/>
    </source>
</evidence>
<comment type="similarity">
    <text evidence="2 7">Belongs to the major facilitator superfamily. Sugar transporter (TC 2.A.1.1) family.</text>
</comment>
<dbReference type="InterPro" id="IPR003663">
    <property type="entry name" value="Sugar/inositol_transpt"/>
</dbReference>
<dbReference type="InterPro" id="IPR005829">
    <property type="entry name" value="Sugar_transporter_CS"/>
</dbReference>
<feature type="transmembrane region" description="Helical" evidence="9">
    <location>
        <begin position="373"/>
        <end position="392"/>
    </location>
</feature>
<feature type="transmembrane region" description="Helical" evidence="9">
    <location>
        <begin position="404"/>
        <end position="430"/>
    </location>
</feature>
<feature type="compositionally biased region" description="Basic and acidic residues" evidence="8">
    <location>
        <begin position="525"/>
        <end position="534"/>
    </location>
</feature>
<feature type="compositionally biased region" description="Basic and acidic residues" evidence="8">
    <location>
        <begin position="546"/>
        <end position="578"/>
    </location>
</feature>
<dbReference type="GO" id="GO:0016020">
    <property type="term" value="C:membrane"/>
    <property type="evidence" value="ECO:0007669"/>
    <property type="project" value="UniProtKB-SubCell"/>
</dbReference>
<dbReference type="PROSITE" id="PS00217">
    <property type="entry name" value="SUGAR_TRANSPORT_2"/>
    <property type="match status" value="1"/>
</dbReference>
<comment type="subcellular location">
    <subcellularLocation>
        <location evidence="1">Membrane</location>
        <topology evidence="1">Multi-pass membrane protein</topology>
    </subcellularLocation>
</comment>
<comment type="caution">
    <text evidence="11">The sequence shown here is derived from an EMBL/GenBank/DDBJ whole genome shotgun (WGS) entry which is preliminary data.</text>
</comment>
<protein>
    <recommendedName>
        <fullName evidence="10">Major facilitator superfamily (MFS) profile domain-containing protein</fullName>
    </recommendedName>
</protein>
<feature type="transmembrane region" description="Helical" evidence="9">
    <location>
        <begin position="442"/>
        <end position="460"/>
    </location>
</feature>
<feature type="transmembrane region" description="Helical" evidence="9">
    <location>
        <begin position="472"/>
        <end position="491"/>
    </location>
</feature>
<dbReference type="InterPro" id="IPR036259">
    <property type="entry name" value="MFS_trans_sf"/>
</dbReference>
<feature type="transmembrane region" description="Helical" evidence="9">
    <location>
        <begin position="340"/>
        <end position="361"/>
    </location>
</feature>
<dbReference type="AlphaFoldDB" id="A0A9P9ESZ1"/>
<dbReference type="GO" id="GO:0005351">
    <property type="term" value="F:carbohydrate:proton symporter activity"/>
    <property type="evidence" value="ECO:0007669"/>
    <property type="project" value="TreeGrafter"/>
</dbReference>
<evidence type="ECO:0000256" key="9">
    <source>
        <dbReference type="SAM" id="Phobius"/>
    </source>
</evidence>
<feature type="transmembrane region" description="Helical" evidence="9">
    <location>
        <begin position="94"/>
        <end position="114"/>
    </location>
</feature>
<keyword evidence="3 7" id="KW-0813">Transport</keyword>
<evidence type="ECO:0000256" key="2">
    <source>
        <dbReference type="ARBA" id="ARBA00010992"/>
    </source>
</evidence>
<organism evidence="11 12">
    <name type="scientific">Dactylonectria estremocensis</name>
    <dbReference type="NCBI Taxonomy" id="1079267"/>
    <lineage>
        <taxon>Eukaryota</taxon>
        <taxon>Fungi</taxon>
        <taxon>Dikarya</taxon>
        <taxon>Ascomycota</taxon>
        <taxon>Pezizomycotina</taxon>
        <taxon>Sordariomycetes</taxon>
        <taxon>Hypocreomycetidae</taxon>
        <taxon>Hypocreales</taxon>
        <taxon>Nectriaceae</taxon>
        <taxon>Dactylonectria</taxon>
    </lineage>
</organism>
<dbReference type="InterPro" id="IPR020846">
    <property type="entry name" value="MFS_dom"/>
</dbReference>
<proteinExistence type="inferred from homology"/>
<dbReference type="Gene3D" id="1.20.1250.20">
    <property type="entry name" value="MFS general substrate transporter like domains"/>
    <property type="match status" value="1"/>
</dbReference>
<dbReference type="CDD" id="cd17356">
    <property type="entry name" value="MFS_HXT"/>
    <property type="match status" value="1"/>
</dbReference>
<keyword evidence="4 9" id="KW-0812">Transmembrane</keyword>
<evidence type="ECO:0000256" key="8">
    <source>
        <dbReference type="SAM" id="MobiDB-lite"/>
    </source>
</evidence>
<dbReference type="InterPro" id="IPR050360">
    <property type="entry name" value="MFS_Sugar_Transporters"/>
</dbReference>
<feature type="transmembrane region" description="Helical" evidence="9">
    <location>
        <begin position="182"/>
        <end position="202"/>
    </location>
</feature>
<accession>A0A9P9ESZ1</accession>
<dbReference type="Pfam" id="PF00083">
    <property type="entry name" value="Sugar_tr"/>
    <property type="match status" value="1"/>
</dbReference>
<dbReference type="NCBIfam" id="TIGR00879">
    <property type="entry name" value="SP"/>
    <property type="match status" value="1"/>
</dbReference>
<feature type="transmembrane region" description="Helical" evidence="9">
    <location>
        <begin position="38"/>
        <end position="58"/>
    </location>
</feature>
<dbReference type="PROSITE" id="PS00216">
    <property type="entry name" value="SUGAR_TRANSPORT_1"/>
    <property type="match status" value="1"/>
</dbReference>
<evidence type="ECO:0000256" key="5">
    <source>
        <dbReference type="ARBA" id="ARBA00022989"/>
    </source>
</evidence>
<keyword evidence="12" id="KW-1185">Reference proteome</keyword>
<sequence length="578" mass="64774">MAPKFLTVSFDEHNPNSEKGTHARRSLPELDYSPLPRITGTSLMLATFVSMGGILFGYDTGQISGFLEMPDFLDRFAQTNSQGERAFSTVRSGLIVALLSIGTLIGALVSAPIADRIGRKYSISFWNLIIAIGFIIQISSDRDWVQIMMGRWVAGLGVGALSLLVPMFQAESAPPWIRGAMVCTYQLFITIGIFLAACFNYGTVTHHPNSSASWRIIIGLGWVFTLVLGIGILFFPETPRYDYRNGHIDRARDTLCKVYGAAPNHWAIHTQMEEIGSKLRAEKKIKGNPISEFIEMFRAPRMAYRIFIGVSLQMFQQLTGANYFFYYGTTIFRAVEIDSYITQIILNTINFVVTFIGLYIVEHYGRRKSLITGSIWMFICFLIFASVGHFALDRTTPENTRSAGIAMIVMACLFILGFATTWGPMIWTIMAEIFPSRYRAKGMALSTASNWLWNFLLAFFTPFITKDIDFRYGYVFAGCNILGGLLVYFFVIEGQGRTLEEIDTMYLEKVNPLKSAKWVPPPPEDMARIRREAGTDLETGAPVSSDEERLHQNSASEHDQAAGRTKEENPGITHKEGA</sequence>
<name>A0A9P9ESZ1_9HYPO</name>
<keyword evidence="6 9" id="KW-0472">Membrane</keyword>
<evidence type="ECO:0000256" key="3">
    <source>
        <dbReference type="ARBA" id="ARBA00022448"/>
    </source>
</evidence>